<keyword evidence="1" id="KW-0472">Membrane</keyword>
<keyword evidence="1" id="KW-0812">Transmembrane</keyword>
<protein>
    <submittedName>
        <fullName evidence="2">Uncharacterized protein</fullName>
    </submittedName>
</protein>
<dbReference type="Proteomes" id="UP000199072">
    <property type="component" value="Unassembled WGS sequence"/>
</dbReference>
<dbReference type="AlphaFoldDB" id="A0A1G7GK13"/>
<dbReference type="OrthoDB" id="797081at2"/>
<dbReference type="EMBL" id="FNAI01000010">
    <property type="protein sequence ID" value="SDE88444.1"/>
    <property type="molecule type" value="Genomic_DNA"/>
</dbReference>
<dbReference type="STRING" id="1391627.SAMN05216464_110180"/>
<evidence type="ECO:0000313" key="3">
    <source>
        <dbReference type="Proteomes" id="UP000199072"/>
    </source>
</evidence>
<feature type="transmembrane region" description="Helical" evidence="1">
    <location>
        <begin position="52"/>
        <end position="73"/>
    </location>
</feature>
<reference evidence="2 3" key="1">
    <citation type="submission" date="2016-10" db="EMBL/GenBank/DDBJ databases">
        <authorList>
            <person name="de Groot N.N."/>
        </authorList>
    </citation>
    <scope>NUCLEOTIDE SEQUENCE [LARGE SCALE GENOMIC DNA]</scope>
    <source>
        <strain evidence="2 3">47C3B</strain>
    </source>
</reference>
<keyword evidence="1" id="KW-1133">Transmembrane helix</keyword>
<name>A0A1G7GK13_9SPHI</name>
<keyword evidence="3" id="KW-1185">Reference proteome</keyword>
<proteinExistence type="predicted"/>
<dbReference type="RefSeq" id="WP_091152115.1">
    <property type="nucleotide sequence ID" value="NZ_FNAI01000010.1"/>
</dbReference>
<evidence type="ECO:0000256" key="1">
    <source>
        <dbReference type="SAM" id="Phobius"/>
    </source>
</evidence>
<evidence type="ECO:0000313" key="2">
    <source>
        <dbReference type="EMBL" id="SDE88444.1"/>
    </source>
</evidence>
<accession>A0A1G7GK13</accession>
<sequence>MKFFRSRKEDTTSGVGDKAAGWIASGILKLQRNWVKGMEKLFSKLSPASTKVVLVIAFLFAAGYCTMMVAYSFGKTATVMLKQVNGVQPVAIGKTVPDLPPGVPAFIKRMERFKHYLDSLSKTGDGRKIRDSLLFRRPGLLDSIQRIERIYCEK</sequence>
<gene>
    <name evidence="2" type="ORF">SAMN05216464_110180</name>
</gene>
<organism evidence="2 3">
    <name type="scientific">Mucilaginibacter pineti</name>
    <dbReference type="NCBI Taxonomy" id="1391627"/>
    <lineage>
        <taxon>Bacteria</taxon>
        <taxon>Pseudomonadati</taxon>
        <taxon>Bacteroidota</taxon>
        <taxon>Sphingobacteriia</taxon>
        <taxon>Sphingobacteriales</taxon>
        <taxon>Sphingobacteriaceae</taxon>
        <taxon>Mucilaginibacter</taxon>
    </lineage>
</organism>